<dbReference type="SUPFAM" id="SSF52540">
    <property type="entry name" value="P-loop containing nucleoside triphosphate hydrolases"/>
    <property type="match status" value="1"/>
</dbReference>
<keyword evidence="2" id="KW-1185">Reference proteome</keyword>
<protein>
    <recommendedName>
        <fullName evidence="3">Sulfotransferase family protein</fullName>
    </recommendedName>
</protein>
<dbReference type="RefSeq" id="WP_038078004.1">
    <property type="nucleotide sequence ID" value="NZ_AUND01000034.1"/>
</dbReference>
<name>A0A074J2W3_9RHOB</name>
<dbReference type="AlphaFoldDB" id="A0A074J2W3"/>
<accession>A0A074J2W3</accession>
<dbReference type="EMBL" id="AUND01000034">
    <property type="protein sequence ID" value="KEO51736.1"/>
    <property type="molecule type" value="Genomic_DNA"/>
</dbReference>
<dbReference type="Gene3D" id="3.40.50.300">
    <property type="entry name" value="P-loop containing nucleotide triphosphate hydrolases"/>
    <property type="match status" value="1"/>
</dbReference>
<organism evidence="1 2">
    <name type="scientific">Thioclava pacifica DSM 10166</name>
    <dbReference type="NCBI Taxonomy" id="1353537"/>
    <lineage>
        <taxon>Bacteria</taxon>
        <taxon>Pseudomonadati</taxon>
        <taxon>Pseudomonadota</taxon>
        <taxon>Alphaproteobacteria</taxon>
        <taxon>Rhodobacterales</taxon>
        <taxon>Paracoccaceae</taxon>
        <taxon>Thioclava</taxon>
    </lineage>
</organism>
<dbReference type="eggNOG" id="COG0457">
    <property type="taxonomic scope" value="Bacteria"/>
</dbReference>
<sequence>MILSHAHRFIFLHNRKTAGSSISVALARYLGPEDLQLSAIVETLRENIPLTARVKREANRQMNGTLPLFRLLGPKLYGRAVTRAIDHAYRPVLGRKPPHSPAEKNAKAFPNEWQAYTKFCVVRNPWDKTVSDYFWRIKGESDPPSFEAYIHALAEGDTLGGIVPLEFHDNWPLYTIDDQIVADHVIRYETLKQGLNETLCAIGIEWDGWLPHAKGGTRKTSARKGDYRAQYNDETAGIVAKLYAREIAAHGYSF</sequence>
<dbReference type="OrthoDB" id="288532at2"/>
<reference evidence="1 2" key="1">
    <citation type="submission" date="2013-07" db="EMBL/GenBank/DDBJ databases">
        <title>Thioclava pacifica DSM 10166 Genome Sequencing.</title>
        <authorList>
            <person name="Lai Q."/>
            <person name="Shao Z."/>
        </authorList>
    </citation>
    <scope>NUCLEOTIDE SEQUENCE [LARGE SCALE GENOMIC DNA]</scope>
    <source>
        <strain evidence="1 2">DSM 10166</strain>
    </source>
</reference>
<evidence type="ECO:0008006" key="3">
    <source>
        <dbReference type="Google" id="ProtNLM"/>
    </source>
</evidence>
<evidence type="ECO:0000313" key="1">
    <source>
        <dbReference type="EMBL" id="KEO51736.1"/>
    </source>
</evidence>
<evidence type="ECO:0000313" key="2">
    <source>
        <dbReference type="Proteomes" id="UP000027432"/>
    </source>
</evidence>
<proteinExistence type="predicted"/>
<dbReference type="InterPro" id="IPR027417">
    <property type="entry name" value="P-loop_NTPase"/>
</dbReference>
<comment type="caution">
    <text evidence="1">The sequence shown here is derived from an EMBL/GenBank/DDBJ whole genome shotgun (WGS) entry which is preliminary data.</text>
</comment>
<dbReference type="Proteomes" id="UP000027432">
    <property type="component" value="Unassembled WGS sequence"/>
</dbReference>
<dbReference type="STRING" id="1353537.TP2_09665"/>
<gene>
    <name evidence="1" type="ORF">TP2_09665</name>
</gene>